<protein>
    <submittedName>
        <fullName evidence="1">Uncharacterized protein</fullName>
    </submittedName>
</protein>
<evidence type="ECO:0000313" key="2">
    <source>
        <dbReference type="Proteomes" id="UP000799754"/>
    </source>
</evidence>
<accession>A0ACB6SAP8</accession>
<proteinExistence type="predicted"/>
<sequence>MQRLTILRSPKFCPKRVNVACTIQSRYSSGSPTKTNVPADHFIKTGEKPQDPADKVGRSDEYSQSGGDDMVAQQSGASFDGTTDNDIEVQKERAGKGNVVNPLEFSPATSELSSIISEEYTSKSEERKPGDVSGQSSGRKMKTVKKTEIDFK</sequence>
<evidence type="ECO:0000313" key="1">
    <source>
        <dbReference type="EMBL" id="KAF2631355.1"/>
    </source>
</evidence>
<gene>
    <name evidence="1" type="ORF">BU25DRAFT_407021</name>
</gene>
<comment type="caution">
    <text evidence="1">The sequence shown here is derived from an EMBL/GenBank/DDBJ whole genome shotgun (WGS) entry which is preliminary data.</text>
</comment>
<organism evidence="1 2">
    <name type="scientific">Macroventuria anomochaeta</name>
    <dbReference type="NCBI Taxonomy" id="301207"/>
    <lineage>
        <taxon>Eukaryota</taxon>
        <taxon>Fungi</taxon>
        <taxon>Dikarya</taxon>
        <taxon>Ascomycota</taxon>
        <taxon>Pezizomycotina</taxon>
        <taxon>Dothideomycetes</taxon>
        <taxon>Pleosporomycetidae</taxon>
        <taxon>Pleosporales</taxon>
        <taxon>Pleosporineae</taxon>
        <taxon>Didymellaceae</taxon>
        <taxon>Macroventuria</taxon>
    </lineage>
</organism>
<name>A0ACB6SAP8_9PLEO</name>
<reference evidence="1" key="1">
    <citation type="journal article" date="2020" name="Stud. Mycol.">
        <title>101 Dothideomycetes genomes: a test case for predicting lifestyles and emergence of pathogens.</title>
        <authorList>
            <person name="Haridas S."/>
            <person name="Albert R."/>
            <person name="Binder M."/>
            <person name="Bloem J."/>
            <person name="Labutti K."/>
            <person name="Salamov A."/>
            <person name="Andreopoulos B."/>
            <person name="Baker S."/>
            <person name="Barry K."/>
            <person name="Bills G."/>
            <person name="Bluhm B."/>
            <person name="Cannon C."/>
            <person name="Castanera R."/>
            <person name="Culley D."/>
            <person name="Daum C."/>
            <person name="Ezra D."/>
            <person name="Gonzalez J."/>
            <person name="Henrissat B."/>
            <person name="Kuo A."/>
            <person name="Liang C."/>
            <person name="Lipzen A."/>
            <person name="Lutzoni F."/>
            <person name="Magnuson J."/>
            <person name="Mondo S."/>
            <person name="Nolan M."/>
            <person name="Ohm R."/>
            <person name="Pangilinan J."/>
            <person name="Park H.-J."/>
            <person name="Ramirez L."/>
            <person name="Alfaro M."/>
            <person name="Sun H."/>
            <person name="Tritt A."/>
            <person name="Yoshinaga Y."/>
            <person name="Zwiers L.-H."/>
            <person name="Turgeon B."/>
            <person name="Goodwin S."/>
            <person name="Spatafora J."/>
            <person name="Crous P."/>
            <person name="Grigoriev I."/>
        </authorList>
    </citation>
    <scope>NUCLEOTIDE SEQUENCE</scope>
    <source>
        <strain evidence="1">CBS 525.71</strain>
    </source>
</reference>
<dbReference type="Proteomes" id="UP000799754">
    <property type="component" value="Unassembled WGS sequence"/>
</dbReference>
<keyword evidence="2" id="KW-1185">Reference proteome</keyword>
<dbReference type="EMBL" id="MU006704">
    <property type="protein sequence ID" value="KAF2631355.1"/>
    <property type="molecule type" value="Genomic_DNA"/>
</dbReference>